<dbReference type="SUPFAM" id="SSF56954">
    <property type="entry name" value="Outer membrane efflux proteins (OEP)"/>
    <property type="match status" value="1"/>
</dbReference>
<reference evidence="3 4" key="1">
    <citation type="submission" date="2024-06" db="EMBL/GenBank/DDBJ databases">
        <authorList>
            <person name="Woo H."/>
        </authorList>
    </citation>
    <scope>NUCLEOTIDE SEQUENCE [LARGE SCALE GENOMIC DNA]</scope>
    <source>
        <strain evidence="3 4">S2-g</strain>
    </source>
</reference>
<dbReference type="Gene3D" id="2.20.200.10">
    <property type="entry name" value="Outer membrane efflux proteins (OEP)"/>
    <property type="match status" value="1"/>
</dbReference>
<keyword evidence="2" id="KW-0449">Lipoprotein</keyword>
<protein>
    <submittedName>
        <fullName evidence="3">Efflux transporter outer membrane subunit</fullName>
    </submittedName>
</protein>
<name>A0ABV3QL52_9GAMM</name>
<comment type="subcellular location">
    <subcellularLocation>
        <location evidence="2">Cell outer membrane</location>
        <topology evidence="2">Lipid-anchor</topology>
    </subcellularLocation>
</comment>
<feature type="chain" id="PRO_5044995814" evidence="2">
    <location>
        <begin position="29"/>
        <end position="500"/>
    </location>
</feature>
<comment type="caution">
    <text evidence="3">The sequence shown here is derived from an EMBL/GenBank/DDBJ whole genome shotgun (WGS) entry which is preliminary data.</text>
</comment>
<dbReference type="Gene3D" id="1.20.1600.10">
    <property type="entry name" value="Outer membrane efflux proteins (OEP)"/>
    <property type="match status" value="1"/>
</dbReference>
<dbReference type="EMBL" id="JBFOHL010000002">
    <property type="protein sequence ID" value="MEW9623332.1"/>
    <property type="molecule type" value="Genomic_DNA"/>
</dbReference>
<keyword evidence="2" id="KW-1134">Transmembrane beta strand</keyword>
<dbReference type="NCBIfam" id="TIGR01845">
    <property type="entry name" value="outer_NodT"/>
    <property type="match status" value="1"/>
</dbReference>
<dbReference type="RefSeq" id="WP_367843637.1">
    <property type="nucleotide sequence ID" value="NZ_JBFOHL010000002.1"/>
</dbReference>
<dbReference type="Pfam" id="PF02321">
    <property type="entry name" value="OEP"/>
    <property type="match status" value="2"/>
</dbReference>
<dbReference type="InterPro" id="IPR003423">
    <property type="entry name" value="OMP_efflux"/>
</dbReference>
<dbReference type="PANTHER" id="PTHR30203:SF33">
    <property type="entry name" value="BLR4455 PROTEIN"/>
    <property type="match status" value="1"/>
</dbReference>
<evidence type="ECO:0000313" key="3">
    <source>
        <dbReference type="EMBL" id="MEW9623332.1"/>
    </source>
</evidence>
<keyword evidence="2" id="KW-0812">Transmembrane</keyword>
<sequence length="500" mass="53431">MPVSSLARVSTSFVVRVAALAVAPLLLAACAAGPDFKAPAPPAVDGYAPRPVKTTAATPNVAGGSAQHFEAGAYIPGDWWTLFHSAPLDALIETALKHNHDLKAAQAALRVAHENMLAQRGAFLPSVSANLSASRQRQPGSLAPVPESNAFLYNLYTPQLSISYTPDVFGGNRRAVESLQAQEQAARFQMIATWNTLASNVAVAAIQLASLQAQIDATRQLVDANTRMLDILRYQYDKGYASRVDLAAQESQLAQTRATLPPLEKQLLQQRDQLAVLAGRFPSQATGDQVRLDRLQLPTALPLSLPSALVAQRPDVRQAQANLHAASAEIGVATAARLPNITLSADAGSTALEFSRLFTGGTGFWDLGAGITAPIFEGGSLLHQQRAAKAAYVEASEQYRSTVLAAFQNVADTLAALDQDAKALQSAAQAEQAAKLTLDLTEHQLKDGYASNLQWLTAEQTWQQARITLVQAQANRFADTAALYQALGGGWWHHPDLNKQ</sequence>
<evidence type="ECO:0000313" key="4">
    <source>
        <dbReference type="Proteomes" id="UP001556170"/>
    </source>
</evidence>
<proteinExistence type="inferred from homology"/>
<keyword evidence="2" id="KW-0732">Signal</keyword>
<accession>A0ABV3QL52</accession>
<comment type="similarity">
    <text evidence="1 2">Belongs to the outer membrane factor (OMF) (TC 1.B.17) family.</text>
</comment>
<dbReference type="InterPro" id="IPR010131">
    <property type="entry name" value="MdtP/NodT-like"/>
</dbReference>
<dbReference type="Proteomes" id="UP001556170">
    <property type="component" value="Unassembled WGS sequence"/>
</dbReference>
<organism evidence="3 4">
    <name type="scientific">Rhodanobacter geophilus</name>
    <dbReference type="NCBI Taxonomy" id="3162488"/>
    <lineage>
        <taxon>Bacteria</taxon>
        <taxon>Pseudomonadati</taxon>
        <taxon>Pseudomonadota</taxon>
        <taxon>Gammaproteobacteria</taxon>
        <taxon>Lysobacterales</taxon>
        <taxon>Rhodanobacteraceae</taxon>
        <taxon>Rhodanobacter</taxon>
    </lineage>
</organism>
<evidence type="ECO:0000256" key="2">
    <source>
        <dbReference type="RuleBase" id="RU362097"/>
    </source>
</evidence>
<gene>
    <name evidence="3" type="ORF">ABQJ56_03720</name>
</gene>
<keyword evidence="2" id="KW-0564">Palmitate</keyword>
<feature type="signal peptide" evidence="2">
    <location>
        <begin position="1"/>
        <end position="28"/>
    </location>
</feature>
<evidence type="ECO:0000256" key="1">
    <source>
        <dbReference type="ARBA" id="ARBA00007613"/>
    </source>
</evidence>
<keyword evidence="2" id="KW-0472">Membrane</keyword>
<keyword evidence="4" id="KW-1185">Reference proteome</keyword>
<dbReference type="PANTHER" id="PTHR30203">
    <property type="entry name" value="OUTER MEMBRANE CATION EFFLUX PROTEIN"/>
    <property type="match status" value="1"/>
</dbReference>